<protein>
    <recommendedName>
        <fullName evidence="3">Response regulatory domain-containing protein</fullName>
    </recommendedName>
</protein>
<evidence type="ECO:0000313" key="2">
    <source>
        <dbReference type="Proteomes" id="UP001576708"/>
    </source>
</evidence>
<organism evidence="1 2">
    <name type="scientific">Shewanella mangrovisoli</name>
    <dbReference type="NCBI Taxonomy" id="2864211"/>
    <lineage>
        <taxon>Bacteria</taxon>
        <taxon>Pseudomonadati</taxon>
        <taxon>Pseudomonadota</taxon>
        <taxon>Gammaproteobacteria</taxon>
        <taxon>Alteromonadales</taxon>
        <taxon>Shewanellaceae</taxon>
        <taxon>Shewanella</taxon>
    </lineage>
</organism>
<name>A0ABV4VPA4_9GAMM</name>
<keyword evidence="2" id="KW-1185">Reference proteome</keyword>
<gene>
    <name evidence="1" type="ORF">ACE02W_20160</name>
</gene>
<evidence type="ECO:0008006" key="3">
    <source>
        <dbReference type="Google" id="ProtNLM"/>
    </source>
</evidence>
<evidence type="ECO:0000313" key="1">
    <source>
        <dbReference type="EMBL" id="MFB2622136.1"/>
    </source>
</evidence>
<dbReference type="Proteomes" id="UP001576708">
    <property type="component" value="Unassembled WGS sequence"/>
</dbReference>
<comment type="caution">
    <text evidence="1">The sequence shown here is derived from an EMBL/GenBank/DDBJ whole genome shotgun (WGS) entry which is preliminary data.</text>
</comment>
<dbReference type="EMBL" id="JBHFGU010000011">
    <property type="protein sequence ID" value="MFB2622136.1"/>
    <property type="molecule type" value="Genomic_DNA"/>
</dbReference>
<reference evidence="1 2" key="1">
    <citation type="submission" date="2024-09" db="EMBL/GenBank/DDBJ databases">
        <authorList>
            <person name="Zhang Y."/>
        </authorList>
    </citation>
    <scope>NUCLEOTIDE SEQUENCE [LARGE SCALE GENOMIC DNA]</scope>
    <source>
        <strain evidence="1 2">ZJ318</strain>
    </source>
</reference>
<sequence>MKVLVIDDKSNDGSYPRKGLLDVLEQRQQITCDIIEPEPEALKQKLSKIQAGEYDLIIVDYMLERARTIFKTGTALYSLIHAYAHSTPIYLISVKTAPTNQIGDFDLFIKDDAINDHAAFKADIESHRALRSCTSPNAFLTLIQCPETLQDDIVTMIKPILAKPESSTLENENQIPEKEIVDSLNLRLFRWLARSLLRKEGPLVSKAGAAGLLGISLDYFDSISPQFDNALYSGIFSQSFEKRWWGVLLEDKVFEKTDPESYLEKFPFKEAASRLLGATNENDLSKCVVCQGLYPDGLGIVTDQENELLPVHISCSEFNDTLPQEAFFRNPRIIEVE</sequence>
<accession>A0ABV4VPA4</accession>
<proteinExistence type="predicted"/>
<dbReference type="RefSeq" id="WP_342202826.1">
    <property type="nucleotide sequence ID" value="NZ_JBCATE010000011.1"/>
</dbReference>